<proteinExistence type="predicted"/>
<evidence type="ECO:0000313" key="2">
    <source>
        <dbReference type="EMBL" id="RPB03993.1"/>
    </source>
</evidence>
<evidence type="ECO:0000313" key="3">
    <source>
        <dbReference type="Proteomes" id="UP000276215"/>
    </source>
</evidence>
<dbReference type="AlphaFoldDB" id="A0A3N4K132"/>
<name>A0A3N4K132_9PEZI</name>
<feature type="region of interest" description="Disordered" evidence="1">
    <location>
        <begin position="34"/>
        <end position="59"/>
    </location>
</feature>
<accession>A0A3N4K132</accession>
<organism evidence="2 3">
    <name type="scientific">Choiromyces venosus 120613-1</name>
    <dbReference type="NCBI Taxonomy" id="1336337"/>
    <lineage>
        <taxon>Eukaryota</taxon>
        <taxon>Fungi</taxon>
        <taxon>Dikarya</taxon>
        <taxon>Ascomycota</taxon>
        <taxon>Pezizomycotina</taxon>
        <taxon>Pezizomycetes</taxon>
        <taxon>Pezizales</taxon>
        <taxon>Tuberaceae</taxon>
        <taxon>Choiromyces</taxon>
    </lineage>
</organism>
<dbReference type="EMBL" id="ML120360">
    <property type="protein sequence ID" value="RPB03993.1"/>
    <property type="molecule type" value="Genomic_DNA"/>
</dbReference>
<dbReference type="Proteomes" id="UP000276215">
    <property type="component" value="Unassembled WGS sequence"/>
</dbReference>
<reference evidence="2 3" key="1">
    <citation type="journal article" date="2018" name="Nat. Ecol. Evol.">
        <title>Pezizomycetes genomes reveal the molecular basis of ectomycorrhizal truffle lifestyle.</title>
        <authorList>
            <person name="Murat C."/>
            <person name="Payen T."/>
            <person name="Noel B."/>
            <person name="Kuo A."/>
            <person name="Morin E."/>
            <person name="Chen J."/>
            <person name="Kohler A."/>
            <person name="Krizsan K."/>
            <person name="Balestrini R."/>
            <person name="Da Silva C."/>
            <person name="Montanini B."/>
            <person name="Hainaut M."/>
            <person name="Levati E."/>
            <person name="Barry K.W."/>
            <person name="Belfiori B."/>
            <person name="Cichocki N."/>
            <person name="Clum A."/>
            <person name="Dockter R.B."/>
            <person name="Fauchery L."/>
            <person name="Guy J."/>
            <person name="Iotti M."/>
            <person name="Le Tacon F."/>
            <person name="Lindquist E.A."/>
            <person name="Lipzen A."/>
            <person name="Malagnac F."/>
            <person name="Mello A."/>
            <person name="Molinier V."/>
            <person name="Miyauchi S."/>
            <person name="Poulain J."/>
            <person name="Riccioni C."/>
            <person name="Rubini A."/>
            <person name="Sitrit Y."/>
            <person name="Splivallo R."/>
            <person name="Traeger S."/>
            <person name="Wang M."/>
            <person name="Zifcakova L."/>
            <person name="Wipf D."/>
            <person name="Zambonelli A."/>
            <person name="Paolocci F."/>
            <person name="Nowrousian M."/>
            <person name="Ottonello S."/>
            <person name="Baldrian P."/>
            <person name="Spatafora J.W."/>
            <person name="Henrissat B."/>
            <person name="Nagy L.G."/>
            <person name="Aury J.M."/>
            <person name="Wincker P."/>
            <person name="Grigoriev I.V."/>
            <person name="Bonfante P."/>
            <person name="Martin F.M."/>
        </authorList>
    </citation>
    <scope>NUCLEOTIDE SEQUENCE [LARGE SCALE GENOMIC DNA]</scope>
    <source>
        <strain evidence="2 3">120613-1</strain>
    </source>
</reference>
<evidence type="ECO:0000256" key="1">
    <source>
        <dbReference type="SAM" id="MobiDB-lite"/>
    </source>
</evidence>
<keyword evidence="3" id="KW-1185">Reference proteome</keyword>
<protein>
    <submittedName>
        <fullName evidence="2">Uncharacterized protein</fullName>
    </submittedName>
</protein>
<sequence>MAGEHILFSHPLRYVNSKSHFNPKAIRYGRAHTAHTHTVSHSTHTHTHTHTHGIITRSA</sequence>
<gene>
    <name evidence="2" type="ORF">L873DRAFT_42664</name>
</gene>